<feature type="compositionally biased region" description="Basic and acidic residues" evidence="1">
    <location>
        <begin position="285"/>
        <end position="311"/>
    </location>
</feature>
<feature type="region of interest" description="Disordered" evidence="1">
    <location>
        <begin position="1"/>
        <end position="46"/>
    </location>
</feature>
<protein>
    <submittedName>
        <fullName evidence="2">Uncharacterized protein</fullName>
    </submittedName>
</protein>
<proteinExistence type="predicted"/>
<organism evidence="2 3">
    <name type="scientific">Apiospora arundinis</name>
    <dbReference type="NCBI Taxonomy" id="335852"/>
    <lineage>
        <taxon>Eukaryota</taxon>
        <taxon>Fungi</taxon>
        <taxon>Dikarya</taxon>
        <taxon>Ascomycota</taxon>
        <taxon>Pezizomycotina</taxon>
        <taxon>Sordariomycetes</taxon>
        <taxon>Xylariomycetidae</taxon>
        <taxon>Amphisphaeriales</taxon>
        <taxon>Apiosporaceae</taxon>
        <taxon>Apiospora</taxon>
    </lineage>
</organism>
<evidence type="ECO:0000313" key="2">
    <source>
        <dbReference type="EMBL" id="KAK8850880.1"/>
    </source>
</evidence>
<sequence length="334" mass="37384">MRDDERTFPNKQDSQAVCNIPGHASSHGYTDPKNLDKRHKGTKKPKVSNNEAYYAPLYEPGGYYDAHSYGGNGHDGYFKPGAGDYLIADDDTNSTTTTYASQSMYAYYNTINSNNNTMPHEQGTNDLDVSAAAHYGNNESEATTYWSDPCHTNNSKSTAYTSLHGRPIATETEDLDAPRDGRPKLPGDAGLATAYYREARDISPVHDECRGVSMTRYCMGFQPPPPTVVDWGHWAGEEDAPPELGGMVAAATTTTTRWEYCDQQDHDMAKKVELRTRRMDRWADEGLDRHTAPRRRLSEDGRGGGTVEERRGSRRGARRDEEEKKDKRRRGGKK</sequence>
<feature type="region of interest" description="Disordered" evidence="1">
    <location>
        <begin position="285"/>
        <end position="334"/>
    </location>
</feature>
<reference evidence="2 3" key="1">
    <citation type="journal article" date="2024" name="IMA Fungus">
        <title>Apiospora arundinis, a panoply of carbohydrate-active enzymes and secondary metabolites.</title>
        <authorList>
            <person name="Sorensen T."/>
            <person name="Petersen C."/>
            <person name="Muurmann A.T."/>
            <person name="Christiansen J.V."/>
            <person name="Brundto M.L."/>
            <person name="Overgaard C.K."/>
            <person name="Boysen A.T."/>
            <person name="Wollenberg R.D."/>
            <person name="Larsen T.O."/>
            <person name="Sorensen J.L."/>
            <person name="Nielsen K.L."/>
            <person name="Sondergaard T.E."/>
        </authorList>
    </citation>
    <scope>NUCLEOTIDE SEQUENCE [LARGE SCALE GENOMIC DNA]</scope>
    <source>
        <strain evidence="2 3">AAU 773</strain>
    </source>
</reference>
<gene>
    <name evidence="2" type="ORF">PGQ11_013359</name>
</gene>
<feature type="compositionally biased region" description="Basic residues" evidence="1">
    <location>
        <begin position="36"/>
        <end position="46"/>
    </location>
</feature>
<accession>A0ABR2HP10</accession>
<evidence type="ECO:0000313" key="3">
    <source>
        <dbReference type="Proteomes" id="UP001390339"/>
    </source>
</evidence>
<name>A0ABR2HP10_9PEZI</name>
<evidence type="ECO:0000256" key="1">
    <source>
        <dbReference type="SAM" id="MobiDB-lite"/>
    </source>
</evidence>
<keyword evidence="3" id="KW-1185">Reference proteome</keyword>
<comment type="caution">
    <text evidence="2">The sequence shown here is derived from an EMBL/GenBank/DDBJ whole genome shotgun (WGS) entry which is preliminary data.</text>
</comment>
<dbReference type="Proteomes" id="UP001390339">
    <property type="component" value="Unassembled WGS sequence"/>
</dbReference>
<dbReference type="EMBL" id="JAPCWZ010000009">
    <property type="protein sequence ID" value="KAK8850880.1"/>
    <property type="molecule type" value="Genomic_DNA"/>
</dbReference>